<evidence type="ECO:0000256" key="7">
    <source>
        <dbReference type="SAM" id="SignalP"/>
    </source>
</evidence>
<evidence type="ECO:0000259" key="8">
    <source>
        <dbReference type="PROSITE" id="PS51007"/>
    </source>
</evidence>
<dbReference type="Pfam" id="PF00034">
    <property type="entry name" value="Cytochrom_C"/>
    <property type="match status" value="1"/>
</dbReference>
<dbReference type="EMBL" id="CACVAY010000039">
    <property type="protein sequence ID" value="CAA6809330.1"/>
    <property type="molecule type" value="Genomic_DNA"/>
</dbReference>
<keyword evidence="2 6" id="KW-0349">Heme</keyword>
<keyword evidence="5 6" id="KW-0408">Iron</keyword>
<feature type="signal peptide" evidence="7">
    <location>
        <begin position="1"/>
        <end position="24"/>
    </location>
</feature>
<keyword evidence="7" id="KW-0732">Signal</keyword>
<evidence type="ECO:0000256" key="3">
    <source>
        <dbReference type="ARBA" id="ARBA00022723"/>
    </source>
</evidence>
<evidence type="ECO:0000256" key="6">
    <source>
        <dbReference type="PROSITE-ProRule" id="PRU00433"/>
    </source>
</evidence>
<feature type="domain" description="Cytochrome c" evidence="8">
    <location>
        <begin position="52"/>
        <end position="136"/>
    </location>
</feature>
<dbReference type="PANTHER" id="PTHR33751">
    <property type="entry name" value="CBB3-TYPE CYTOCHROME C OXIDASE SUBUNIT FIXP"/>
    <property type="match status" value="1"/>
</dbReference>
<dbReference type="AlphaFoldDB" id="A0A6S6T1L3"/>
<evidence type="ECO:0000256" key="2">
    <source>
        <dbReference type="ARBA" id="ARBA00022617"/>
    </source>
</evidence>
<gene>
    <name evidence="9" type="ORF">HELGO_WM12940</name>
</gene>
<protein>
    <submittedName>
        <fullName evidence="9">Cytochrome c4</fullName>
    </submittedName>
</protein>
<dbReference type="Gene3D" id="1.10.760.10">
    <property type="entry name" value="Cytochrome c-like domain"/>
    <property type="match status" value="2"/>
</dbReference>
<sequence>MKNIFTKTLLGLALSGLVAGSVFASENNANKHSGPSSNIAWDVPQILFVKNGDPERGKQINTEMMCSACHGKEGIATAKNWPNMAGQKANYTYKMLIDYRDEKRVGTETATLMVRLAKTMTEQQMADIAVYYESLPLPPPSAAKLATKEEVESILPLLTEGDGKRMLPPCLLCHEKGAKGVERDTPALEGQRAEYFRKTMQEYKDGTRHNDIYARMRHIAKVLTDEEINAMAQYFAENGN</sequence>
<name>A0A6S6T1L3_9GAMM</name>
<dbReference type="PANTHER" id="PTHR33751:SF9">
    <property type="entry name" value="CYTOCHROME C4"/>
    <property type="match status" value="1"/>
</dbReference>
<evidence type="ECO:0000256" key="4">
    <source>
        <dbReference type="ARBA" id="ARBA00022982"/>
    </source>
</evidence>
<dbReference type="InterPro" id="IPR009056">
    <property type="entry name" value="Cyt_c-like_dom"/>
</dbReference>
<evidence type="ECO:0000256" key="5">
    <source>
        <dbReference type="ARBA" id="ARBA00023004"/>
    </source>
</evidence>
<feature type="domain" description="Cytochrome c" evidence="8">
    <location>
        <begin position="158"/>
        <end position="239"/>
    </location>
</feature>
<dbReference type="GO" id="GO:0009055">
    <property type="term" value="F:electron transfer activity"/>
    <property type="evidence" value="ECO:0007669"/>
    <property type="project" value="InterPro"/>
</dbReference>
<dbReference type="GO" id="GO:0046872">
    <property type="term" value="F:metal ion binding"/>
    <property type="evidence" value="ECO:0007669"/>
    <property type="project" value="UniProtKB-KW"/>
</dbReference>
<keyword evidence="1" id="KW-0813">Transport</keyword>
<dbReference type="InterPro" id="IPR036909">
    <property type="entry name" value="Cyt_c-like_dom_sf"/>
</dbReference>
<evidence type="ECO:0000313" key="9">
    <source>
        <dbReference type="EMBL" id="CAA6809330.1"/>
    </source>
</evidence>
<feature type="chain" id="PRO_5027798903" evidence="7">
    <location>
        <begin position="25"/>
        <end position="240"/>
    </location>
</feature>
<keyword evidence="4" id="KW-0249">Electron transport</keyword>
<proteinExistence type="predicted"/>
<dbReference type="PROSITE" id="PS51007">
    <property type="entry name" value="CYTC"/>
    <property type="match status" value="2"/>
</dbReference>
<reference evidence="9" key="1">
    <citation type="submission" date="2020-01" db="EMBL/GenBank/DDBJ databases">
        <authorList>
            <person name="Meier V. D."/>
            <person name="Meier V D."/>
        </authorList>
    </citation>
    <scope>NUCLEOTIDE SEQUENCE</scope>
    <source>
        <strain evidence="9">HLG_WM_MAG_07</strain>
    </source>
</reference>
<dbReference type="GO" id="GO:0020037">
    <property type="term" value="F:heme binding"/>
    <property type="evidence" value="ECO:0007669"/>
    <property type="project" value="InterPro"/>
</dbReference>
<organism evidence="9">
    <name type="scientific">uncultured Thiotrichaceae bacterium</name>
    <dbReference type="NCBI Taxonomy" id="298394"/>
    <lineage>
        <taxon>Bacteria</taxon>
        <taxon>Pseudomonadati</taxon>
        <taxon>Pseudomonadota</taxon>
        <taxon>Gammaproteobacteria</taxon>
        <taxon>Thiotrichales</taxon>
        <taxon>Thiotrichaceae</taxon>
        <taxon>environmental samples</taxon>
    </lineage>
</organism>
<accession>A0A6S6T1L3</accession>
<dbReference type="InterPro" id="IPR050597">
    <property type="entry name" value="Cytochrome_c_Oxidase_Subunit"/>
</dbReference>
<evidence type="ECO:0000256" key="1">
    <source>
        <dbReference type="ARBA" id="ARBA00022448"/>
    </source>
</evidence>
<keyword evidence="3 6" id="KW-0479">Metal-binding</keyword>
<dbReference type="SUPFAM" id="SSF46626">
    <property type="entry name" value="Cytochrome c"/>
    <property type="match status" value="2"/>
</dbReference>